<name>A0A4R3KIF9_9BACI</name>
<reference evidence="2 3" key="1">
    <citation type="submission" date="2019-03" db="EMBL/GenBank/DDBJ databases">
        <title>Genomic Encyclopedia of Type Strains, Phase IV (KMG-IV): sequencing the most valuable type-strain genomes for metagenomic binning, comparative biology and taxonomic classification.</title>
        <authorList>
            <person name="Goeker M."/>
        </authorList>
    </citation>
    <scope>NUCLEOTIDE SEQUENCE [LARGE SCALE GENOMIC DNA]</scope>
    <source>
        <strain evidence="2 3">DSM 23802</strain>
    </source>
</reference>
<dbReference type="OrthoDB" id="162775at2"/>
<dbReference type="InterPro" id="IPR016181">
    <property type="entry name" value="Acyl_CoA_acyltransferase"/>
</dbReference>
<feature type="domain" description="N-acetyltransferase" evidence="1">
    <location>
        <begin position="6"/>
        <end position="167"/>
    </location>
</feature>
<sequence length="183" mass="22545">MKKQMIELRPFEWKDAKELYEMLREQEVHQYLDMVLNTYQNYEEWLQKIEWLEILGEAYHRCVWNEEEKLIGEIYLINMDQENRRAEMGTWIGRNYWGKGYNRLIKERVLSEAFTRLYLETILLFMQKENQRSIRSLQRLPYITKPLNEQYQDLIKYKEYKLGKTIELLIVKKEDFFSSSSFA</sequence>
<dbReference type="InterPro" id="IPR000182">
    <property type="entry name" value="GNAT_dom"/>
</dbReference>
<evidence type="ECO:0000259" key="1">
    <source>
        <dbReference type="PROSITE" id="PS51186"/>
    </source>
</evidence>
<keyword evidence="3" id="KW-1185">Reference proteome</keyword>
<gene>
    <name evidence="2" type="ORF">EDD72_10676</name>
</gene>
<dbReference type="Proteomes" id="UP000295788">
    <property type="component" value="Unassembled WGS sequence"/>
</dbReference>
<dbReference type="SUPFAM" id="SSF55729">
    <property type="entry name" value="Acyl-CoA N-acyltransferases (Nat)"/>
    <property type="match status" value="1"/>
</dbReference>
<dbReference type="EMBL" id="SMAB01000006">
    <property type="protein sequence ID" value="TCS83149.1"/>
    <property type="molecule type" value="Genomic_DNA"/>
</dbReference>
<dbReference type="Pfam" id="PF13302">
    <property type="entry name" value="Acetyltransf_3"/>
    <property type="match status" value="1"/>
</dbReference>
<dbReference type="PANTHER" id="PTHR43792:SF1">
    <property type="entry name" value="N-ACETYLTRANSFERASE DOMAIN-CONTAINING PROTEIN"/>
    <property type="match status" value="1"/>
</dbReference>
<dbReference type="AlphaFoldDB" id="A0A4R3KIF9"/>
<dbReference type="PANTHER" id="PTHR43792">
    <property type="entry name" value="GNAT FAMILY, PUTATIVE (AFU_ORTHOLOGUE AFUA_3G00765)-RELATED-RELATED"/>
    <property type="match status" value="1"/>
</dbReference>
<dbReference type="RefSeq" id="WP_132768096.1">
    <property type="nucleotide sequence ID" value="NZ_SMAB01000006.1"/>
</dbReference>
<keyword evidence="2" id="KW-0808">Transferase</keyword>
<dbReference type="InterPro" id="IPR051531">
    <property type="entry name" value="N-acetyltransferase"/>
</dbReference>
<dbReference type="Gene3D" id="3.40.630.30">
    <property type="match status" value="1"/>
</dbReference>
<proteinExistence type="predicted"/>
<accession>A0A4R3KIF9</accession>
<organism evidence="2 3">
    <name type="scientific">Tepidibacillus fermentans</name>
    <dbReference type="NCBI Taxonomy" id="1281767"/>
    <lineage>
        <taxon>Bacteria</taxon>
        <taxon>Bacillati</taxon>
        <taxon>Bacillota</taxon>
        <taxon>Bacilli</taxon>
        <taxon>Bacillales</taxon>
        <taxon>Bacillaceae</taxon>
        <taxon>Tepidibacillus</taxon>
    </lineage>
</organism>
<evidence type="ECO:0000313" key="3">
    <source>
        <dbReference type="Proteomes" id="UP000295788"/>
    </source>
</evidence>
<evidence type="ECO:0000313" key="2">
    <source>
        <dbReference type="EMBL" id="TCS83149.1"/>
    </source>
</evidence>
<protein>
    <submittedName>
        <fullName evidence="2">RimJ/RimL family protein N-acetyltransferase</fullName>
    </submittedName>
</protein>
<dbReference type="GO" id="GO:0016747">
    <property type="term" value="F:acyltransferase activity, transferring groups other than amino-acyl groups"/>
    <property type="evidence" value="ECO:0007669"/>
    <property type="project" value="InterPro"/>
</dbReference>
<dbReference type="PROSITE" id="PS51186">
    <property type="entry name" value="GNAT"/>
    <property type="match status" value="1"/>
</dbReference>
<comment type="caution">
    <text evidence="2">The sequence shown here is derived from an EMBL/GenBank/DDBJ whole genome shotgun (WGS) entry which is preliminary data.</text>
</comment>